<evidence type="ECO:0000256" key="7">
    <source>
        <dbReference type="HAMAP-Rule" id="MF_00296"/>
    </source>
</evidence>
<comment type="subunit">
    <text evidence="1 7">Homodimer.</text>
</comment>
<organism evidence="10 11">
    <name type="scientific">Tectimicrobiota bacterium</name>
    <dbReference type="NCBI Taxonomy" id="2528274"/>
    <lineage>
        <taxon>Bacteria</taxon>
        <taxon>Pseudomonadati</taxon>
        <taxon>Nitrospinota/Tectimicrobiota group</taxon>
        <taxon>Candidatus Tectimicrobiota</taxon>
    </lineage>
</organism>
<evidence type="ECO:0000256" key="5">
    <source>
        <dbReference type="ARBA" id="ARBA00023167"/>
    </source>
</evidence>
<dbReference type="NCBIfam" id="TIGR01392">
    <property type="entry name" value="homoserO_Ac_trn"/>
    <property type="match status" value="1"/>
</dbReference>
<feature type="domain" description="AB hydrolase-1" evidence="9">
    <location>
        <begin position="48"/>
        <end position="353"/>
    </location>
</feature>
<evidence type="ECO:0000313" key="11">
    <source>
        <dbReference type="Proteomes" id="UP000772181"/>
    </source>
</evidence>
<dbReference type="Gene3D" id="1.10.1740.110">
    <property type="match status" value="1"/>
</dbReference>
<dbReference type="FunFam" id="1.10.1740.110:FF:000001">
    <property type="entry name" value="Homoserine O-acetyltransferase"/>
    <property type="match status" value="1"/>
</dbReference>
<comment type="function">
    <text evidence="7">Transfers an acetyl group from acetyl-CoA to L-homoserine, forming acetyl-L-homoserine.</text>
</comment>
<proteinExistence type="inferred from homology"/>
<dbReference type="InterPro" id="IPR029058">
    <property type="entry name" value="AB_hydrolase_fold"/>
</dbReference>
<dbReference type="PIRSF" id="PIRSF000443">
    <property type="entry name" value="Homoser_Ac_trans"/>
    <property type="match status" value="1"/>
</dbReference>
<feature type="binding site" evidence="7">
    <location>
        <position position="349"/>
    </location>
    <ligand>
        <name>substrate</name>
    </ligand>
</feature>
<comment type="pathway">
    <text evidence="7">Amino-acid biosynthesis; L-methionine biosynthesis via de novo pathway; O-acetyl-L-homoserine from L-homoserine: step 1/1.</text>
</comment>
<dbReference type="EC" id="2.3.1.31" evidence="7"/>
<dbReference type="GO" id="GO:0004414">
    <property type="term" value="F:homoserine O-acetyltransferase activity"/>
    <property type="evidence" value="ECO:0007669"/>
    <property type="project" value="UniProtKB-UniRule"/>
</dbReference>
<protein>
    <recommendedName>
        <fullName evidence="7">Homoserine O-acetyltransferase</fullName>
        <shortName evidence="7">HAT</shortName>
        <ecNumber evidence="7">2.3.1.31</ecNumber>
    </recommendedName>
    <alternativeName>
        <fullName evidence="7">Homoserine transacetylase</fullName>
        <shortName evidence="7">HTA</shortName>
    </alternativeName>
</protein>
<keyword evidence="6 7" id="KW-0012">Acyltransferase</keyword>
<name>A0A933LRF9_UNCTE</name>
<keyword evidence="5 7" id="KW-0486">Methionine biosynthesis</keyword>
<dbReference type="InterPro" id="IPR008220">
    <property type="entry name" value="HAT_MetX-like"/>
</dbReference>
<dbReference type="GO" id="GO:0009086">
    <property type="term" value="P:methionine biosynthetic process"/>
    <property type="evidence" value="ECO:0007669"/>
    <property type="project" value="UniProtKB-UniRule"/>
</dbReference>
<reference evidence="10" key="1">
    <citation type="submission" date="2020-07" db="EMBL/GenBank/DDBJ databases">
        <title>Huge and variable diversity of episymbiotic CPR bacteria and DPANN archaea in groundwater ecosystems.</title>
        <authorList>
            <person name="He C.Y."/>
            <person name="Keren R."/>
            <person name="Whittaker M."/>
            <person name="Farag I.F."/>
            <person name="Doudna J."/>
            <person name="Cate J.H.D."/>
            <person name="Banfield J.F."/>
        </authorList>
    </citation>
    <scope>NUCLEOTIDE SEQUENCE</scope>
    <source>
        <strain evidence="10">NC_groundwater_1482_Ag_S-0.65um_47_24</strain>
    </source>
</reference>
<feature type="active site" evidence="7 8">
    <location>
        <position position="348"/>
    </location>
</feature>
<dbReference type="PANTHER" id="PTHR32268:SF11">
    <property type="entry name" value="HOMOSERINE O-ACETYLTRANSFERASE"/>
    <property type="match status" value="1"/>
</dbReference>
<keyword evidence="4 7" id="KW-0808">Transferase</keyword>
<comment type="catalytic activity">
    <reaction evidence="7">
        <text>L-homoserine + acetyl-CoA = O-acetyl-L-homoserine + CoA</text>
        <dbReference type="Rhea" id="RHEA:13701"/>
        <dbReference type="ChEBI" id="CHEBI:57287"/>
        <dbReference type="ChEBI" id="CHEBI:57288"/>
        <dbReference type="ChEBI" id="CHEBI:57476"/>
        <dbReference type="ChEBI" id="CHEBI:57716"/>
        <dbReference type="EC" id="2.3.1.31"/>
    </reaction>
</comment>
<comment type="similarity">
    <text evidence="7">Belongs to the AB hydrolase superfamily. MetX family.</text>
</comment>
<comment type="caution">
    <text evidence="10">The sequence shown here is derived from an EMBL/GenBank/DDBJ whole genome shotgun (WGS) entry which is preliminary data.</text>
</comment>
<dbReference type="NCBIfam" id="NF001209">
    <property type="entry name" value="PRK00175.1"/>
    <property type="match status" value="1"/>
</dbReference>
<dbReference type="GO" id="GO:0005737">
    <property type="term" value="C:cytoplasm"/>
    <property type="evidence" value="ECO:0007669"/>
    <property type="project" value="UniProtKB-SubCell"/>
</dbReference>
<comment type="subcellular location">
    <subcellularLocation>
        <location evidence="7">Cytoplasm</location>
    </subcellularLocation>
</comment>
<dbReference type="Gene3D" id="3.40.50.1820">
    <property type="entry name" value="alpha/beta hydrolase"/>
    <property type="match status" value="1"/>
</dbReference>
<evidence type="ECO:0000256" key="8">
    <source>
        <dbReference type="PIRSR" id="PIRSR000443-1"/>
    </source>
</evidence>
<gene>
    <name evidence="7" type="primary">metXA</name>
    <name evidence="10" type="ORF">HY730_08205</name>
</gene>
<feature type="active site" evidence="7 8">
    <location>
        <position position="315"/>
    </location>
</feature>
<accession>A0A933LRF9</accession>
<sequence>MKSNSVGIVKTELLHVPGPFMFDNGETISELDIAYEKYGRLSPERDNVILIAHALSGDAHVAGFHSSIEKKPGWWDNMIGPGKSFDTNRYFVICANVLGGCRGSTGPASINPLTGMPYALDFPLVTIKDMVNAQKILLDHLRVNKLLSVVGGSMGGMQVLQWAISYPEMVSSIIPIASALRHSAQQIAFNEVGRRAIMADPNWKGGHYYTDNPPNDGLAVARMIGHITYLSEDLMQIKFGRQDRGNREKLFKPSFEVEHYLDYQGESFVQRFDANSYLYITNALDDFNLNVELARTPRLELFNKIRCLVISFTSDWLYPSAQSKEIVRQLRGKGFEVTYCEVDSNHGHDAFLTDIETQTALITNFLAQCRQ</sequence>
<dbReference type="AlphaFoldDB" id="A0A933LRF9"/>
<dbReference type="HAMAP" id="MF_00296">
    <property type="entry name" value="MetX_acyltransf"/>
    <property type="match status" value="1"/>
</dbReference>
<keyword evidence="3 7" id="KW-0028">Amino-acid biosynthesis</keyword>
<dbReference type="InterPro" id="IPR000073">
    <property type="entry name" value="AB_hydrolase_1"/>
</dbReference>
<dbReference type="SUPFAM" id="SSF53474">
    <property type="entry name" value="alpha/beta-Hydrolases"/>
    <property type="match status" value="1"/>
</dbReference>
<comment type="caution">
    <text evidence="7">Lacks conserved residue(s) required for the propagation of feature annotation.</text>
</comment>
<evidence type="ECO:0000256" key="3">
    <source>
        <dbReference type="ARBA" id="ARBA00022605"/>
    </source>
</evidence>
<evidence type="ECO:0000256" key="1">
    <source>
        <dbReference type="ARBA" id="ARBA00011738"/>
    </source>
</evidence>
<feature type="active site" description="Nucleophile" evidence="7 8">
    <location>
        <position position="153"/>
    </location>
</feature>
<dbReference type="Proteomes" id="UP000772181">
    <property type="component" value="Unassembled WGS sequence"/>
</dbReference>
<evidence type="ECO:0000259" key="9">
    <source>
        <dbReference type="Pfam" id="PF00561"/>
    </source>
</evidence>
<dbReference type="GO" id="GO:0009092">
    <property type="term" value="P:homoserine metabolic process"/>
    <property type="evidence" value="ECO:0007669"/>
    <property type="project" value="TreeGrafter"/>
</dbReference>
<keyword evidence="2 7" id="KW-0963">Cytoplasm</keyword>
<dbReference type="PANTHER" id="PTHR32268">
    <property type="entry name" value="HOMOSERINE O-ACETYLTRANSFERASE"/>
    <property type="match status" value="1"/>
</dbReference>
<evidence type="ECO:0000256" key="2">
    <source>
        <dbReference type="ARBA" id="ARBA00022490"/>
    </source>
</evidence>
<dbReference type="EMBL" id="JACQWF010000362">
    <property type="protein sequence ID" value="MBI4596341.1"/>
    <property type="molecule type" value="Genomic_DNA"/>
</dbReference>
<dbReference type="Pfam" id="PF00561">
    <property type="entry name" value="Abhydrolase_1"/>
    <property type="match status" value="1"/>
</dbReference>
<evidence type="ECO:0000313" key="10">
    <source>
        <dbReference type="EMBL" id="MBI4596341.1"/>
    </source>
</evidence>
<evidence type="ECO:0000256" key="6">
    <source>
        <dbReference type="ARBA" id="ARBA00023315"/>
    </source>
</evidence>
<evidence type="ECO:0000256" key="4">
    <source>
        <dbReference type="ARBA" id="ARBA00022679"/>
    </source>
</evidence>
<feature type="binding site" evidence="7">
    <location>
        <position position="222"/>
    </location>
    <ligand>
        <name>substrate</name>
    </ligand>
</feature>